<accession>A0ABN2IWE7</accession>
<gene>
    <name evidence="1" type="ORF">GCM10009831_23460</name>
</gene>
<dbReference type="Proteomes" id="UP001500383">
    <property type="component" value="Unassembled WGS sequence"/>
</dbReference>
<sequence>MNLNRLDVHLESYDTSSVSGLKGVALIIDGLPLAEHVREIEAAEIRAKKTDGSAGSYLPMAVANVKGPKHFLGAPEASFFGDGDTVLLGCTCGEWDCGPLTARIEVRNDVVEWHDFRRGFRDWNYEPLGRFIFDRSAYQKQFETIDWSDTGIPPGGW</sequence>
<proteinExistence type="predicted"/>
<organism evidence="1 2">
    <name type="scientific">Dietzia cercidiphylli</name>
    <dbReference type="NCBI Taxonomy" id="498199"/>
    <lineage>
        <taxon>Bacteria</taxon>
        <taxon>Bacillati</taxon>
        <taxon>Actinomycetota</taxon>
        <taxon>Actinomycetes</taxon>
        <taxon>Mycobacteriales</taxon>
        <taxon>Dietziaceae</taxon>
        <taxon>Dietzia</taxon>
    </lineage>
</organism>
<dbReference type="EMBL" id="BAAAQG010000010">
    <property type="protein sequence ID" value="GAA1713054.1"/>
    <property type="molecule type" value="Genomic_DNA"/>
</dbReference>
<evidence type="ECO:0000313" key="2">
    <source>
        <dbReference type="Proteomes" id="UP001500383"/>
    </source>
</evidence>
<protein>
    <submittedName>
        <fullName evidence="1">Uncharacterized protein</fullName>
    </submittedName>
</protein>
<dbReference type="RefSeq" id="WP_179523838.1">
    <property type="nucleotide sequence ID" value="NZ_BAAAQG010000010.1"/>
</dbReference>
<name>A0ABN2IWE7_9ACTN</name>
<comment type="caution">
    <text evidence="1">The sequence shown here is derived from an EMBL/GenBank/DDBJ whole genome shotgun (WGS) entry which is preliminary data.</text>
</comment>
<reference evidence="1 2" key="1">
    <citation type="journal article" date="2019" name="Int. J. Syst. Evol. Microbiol.">
        <title>The Global Catalogue of Microorganisms (GCM) 10K type strain sequencing project: providing services to taxonomists for standard genome sequencing and annotation.</title>
        <authorList>
            <consortium name="The Broad Institute Genomics Platform"/>
            <consortium name="The Broad Institute Genome Sequencing Center for Infectious Disease"/>
            <person name="Wu L."/>
            <person name="Ma J."/>
        </authorList>
    </citation>
    <scope>NUCLEOTIDE SEQUENCE [LARGE SCALE GENOMIC DNA]</scope>
    <source>
        <strain evidence="1 2">JCM 16002</strain>
    </source>
</reference>
<evidence type="ECO:0000313" key="1">
    <source>
        <dbReference type="EMBL" id="GAA1713054.1"/>
    </source>
</evidence>
<keyword evidence="2" id="KW-1185">Reference proteome</keyword>